<gene>
    <name evidence="2" type="ORF">O9A_01035</name>
</gene>
<feature type="coiled-coil region" evidence="1">
    <location>
        <begin position="621"/>
        <end position="670"/>
    </location>
</feature>
<evidence type="ECO:0000313" key="3">
    <source>
        <dbReference type="Proteomes" id="UP000027015"/>
    </source>
</evidence>
<name>A0A067W511_9HYPH</name>
<dbReference type="GeneID" id="92985411"/>
<evidence type="ECO:0000313" key="2">
    <source>
        <dbReference type="EMBL" id="KEC54844.1"/>
    </source>
</evidence>
<protein>
    <recommendedName>
        <fullName evidence="4">Phage portal protein</fullName>
    </recommendedName>
</protein>
<dbReference type="OrthoDB" id="8263171at2"/>
<dbReference type="HOGENOM" id="CLU_443244_0_0_5"/>
<dbReference type="InterPro" id="IPR032427">
    <property type="entry name" value="P22_portal"/>
</dbReference>
<sequence>MDGILSHNSKKTADFDEYELYRRLKSWYKEDVEHVNEWREQAREDFDFYNGRQWAEEDLAVLKAQRRPVMTFNRIAPLVNAIVGAERNNKREVQFQPRQAGAAISNELLTGAAEWFRDEAEAEYADSDAFQDMVICGMGWTDTRLDYETDPEGIPAIQRLDPLKMVWDANAVRPNLIDAQRMWYVDRKPVEDAKSLFPDVAVEDLHADWATDNTTACEEYHVSLDAYNDHANADSLSQSASEKRYVTLVECRWFEYEVYFKAPDLQTGQMRSYSKQEFEQLQRVAPQLQGVRFNKKVVKRAFLGRRLLAKPDKPLAPDGQLGWECITGTLDKLKNQFYGIVRPAKDPQKWSNKYFSQVMYILNSQAKGGLMAERGAFDDERQALENWTRTDTITWVKNGALTGGKIQPKPSAQFPNGFFQLFNESREAITHVTGLSAEFIGTREVNQANVLENTRRQSTLNLLAGLFDNLKLYRCRQGKIILYLIQNYLSDGRLVRISGPENAQYVPLTREAVTKLEYDIIVDDSPTSPNEKERTFAAITQMLPLLGGFLTPEMIPDLLKLSPLPATLVANLTAKAQQAQQEQQQQQMMQQNQGTQLNPEQQAKIAALQQEAQAKGTLYQLDAQQKQLALQQKNIELFLKQEQARMQLELQRAKNEIAQRDLERKSLQAQLEHYRVLTKRLIPH</sequence>
<dbReference type="AlphaFoldDB" id="A0A067W511"/>
<evidence type="ECO:0000256" key="1">
    <source>
        <dbReference type="SAM" id="Coils"/>
    </source>
</evidence>
<dbReference type="EMBL" id="AHPL01000009">
    <property type="protein sequence ID" value="KEC54844.1"/>
    <property type="molecule type" value="Genomic_DNA"/>
</dbReference>
<reference evidence="2 3" key="1">
    <citation type="submission" date="2012-04" db="EMBL/GenBank/DDBJ databases">
        <title>The Genome Sequence of Bartonella koehlerae C-29.</title>
        <authorList>
            <consortium name="The Broad Institute Genome Sequencing Platform"/>
            <consortium name="The Broad Institute Genome Sequencing Center for Infectious Disease"/>
            <person name="Feldgarden M."/>
            <person name="Kirby J."/>
            <person name="Kosoy M."/>
            <person name="Birtles R."/>
            <person name="Probert W.S."/>
            <person name="Chiaraviglio L."/>
            <person name="Walker B."/>
            <person name="Young S.K."/>
            <person name="Zeng Q."/>
            <person name="Gargeya S."/>
            <person name="Fitzgerald M."/>
            <person name="Haas B."/>
            <person name="Abouelleil A."/>
            <person name="Alvarado L."/>
            <person name="Arachchi H.M."/>
            <person name="Berlin A.M."/>
            <person name="Chapman S.B."/>
            <person name="Goldberg J."/>
            <person name="Griggs A."/>
            <person name="Gujja S."/>
            <person name="Hansen M."/>
            <person name="Howarth C."/>
            <person name="Imamovic A."/>
            <person name="Larimer J."/>
            <person name="McCowen C."/>
            <person name="Montmayeur A."/>
            <person name="Murphy C."/>
            <person name="Neiman D."/>
            <person name="Pearson M."/>
            <person name="Priest M."/>
            <person name="Roberts A."/>
            <person name="Saif S."/>
            <person name="Shea T."/>
            <person name="Sisk P."/>
            <person name="Sykes S."/>
            <person name="Wortman J."/>
            <person name="Nusbaum C."/>
            <person name="Birren B."/>
        </authorList>
    </citation>
    <scope>NUCLEOTIDE SEQUENCE [LARGE SCALE GENOMIC DNA]</scope>
    <source>
        <strain evidence="2 3">C-29</strain>
    </source>
</reference>
<keyword evidence="1" id="KW-0175">Coiled coil</keyword>
<organism evidence="2 3">
    <name type="scientific">Bartonella koehlerae C-29</name>
    <dbReference type="NCBI Taxonomy" id="1134510"/>
    <lineage>
        <taxon>Bacteria</taxon>
        <taxon>Pseudomonadati</taxon>
        <taxon>Pseudomonadota</taxon>
        <taxon>Alphaproteobacteria</taxon>
        <taxon>Hyphomicrobiales</taxon>
        <taxon>Bartonellaceae</taxon>
        <taxon>Bartonella</taxon>
    </lineage>
</organism>
<proteinExistence type="predicted"/>
<dbReference type="eggNOG" id="COG3170">
    <property type="taxonomic scope" value="Bacteria"/>
</dbReference>
<dbReference type="Pfam" id="PF16510">
    <property type="entry name" value="P22_portal"/>
    <property type="match status" value="1"/>
</dbReference>
<dbReference type="Proteomes" id="UP000027015">
    <property type="component" value="Unassembled WGS sequence"/>
</dbReference>
<dbReference type="RefSeq" id="WP_011180822.1">
    <property type="nucleotide sequence ID" value="NZ_CADEAH010000006.1"/>
</dbReference>
<evidence type="ECO:0008006" key="4">
    <source>
        <dbReference type="Google" id="ProtNLM"/>
    </source>
</evidence>
<keyword evidence="3" id="KW-1185">Reference proteome</keyword>
<dbReference type="SMR" id="A0A067W511"/>
<accession>A0A067W511</accession>
<comment type="caution">
    <text evidence="2">The sequence shown here is derived from an EMBL/GenBank/DDBJ whole genome shotgun (WGS) entry which is preliminary data.</text>
</comment>
<dbReference type="PATRIC" id="fig|1134510.3.peg.1171"/>
<dbReference type="STRING" id="1134510.O9A_01035"/>